<comment type="caution">
    <text evidence="1">The sequence shown here is derived from an EMBL/GenBank/DDBJ whole genome shotgun (WGS) entry which is preliminary data.</text>
</comment>
<dbReference type="RefSeq" id="WP_044309863.1">
    <property type="nucleotide sequence ID" value="NZ_JAFFRY010000026.1"/>
</dbReference>
<evidence type="ECO:0000313" key="2">
    <source>
        <dbReference type="Proteomes" id="UP001162155"/>
    </source>
</evidence>
<dbReference type="AlphaFoldDB" id="A0A0N8SJS0"/>
<dbReference type="InterPro" id="IPR014859">
    <property type="entry name" value="Phage_TAC_4"/>
</dbReference>
<sequence>MAKIKIAQNPTFKAPVMIPRIGEAPVKVEFEFKYMDRKALAEMFERWNKARADLNAKRIDDGITWQEVTASEIALQVEQIKDVVTGWTFDDKFTDEAVAALVTTCVGAPQAVIDAYQSAYDPARLGN</sequence>
<protein>
    <submittedName>
        <fullName evidence="1">Phage tail assembly chaperone</fullName>
    </submittedName>
</protein>
<reference evidence="1" key="1">
    <citation type="submission" date="2021-02" db="EMBL/GenBank/DDBJ databases">
        <title>Genome analysis of blister spot of apple pathogen from New York area.</title>
        <authorList>
            <person name="Kandel P."/>
            <person name="Hockett K.L."/>
            <person name="Santander R."/>
            <person name="Acimovic S."/>
        </authorList>
    </citation>
    <scope>NUCLEOTIDE SEQUENCE</scope>
    <source>
        <strain evidence="1">PSP1</strain>
    </source>
</reference>
<organism evidence="1 2">
    <name type="scientific">Pseudomonas syringae pv. papulans</name>
    <dbReference type="NCBI Taxonomy" id="83963"/>
    <lineage>
        <taxon>Bacteria</taxon>
        <taxon>Pseudomonadati</taxon>
        <taxon>Pseudomonadota</taxon>
        <taxon>Gammaproteobacteria</taxon>
        <taxon>Pseudomonadales</taxon>
        <taxon>Pseudomonadaceae</taxon>
        <taxon>Pseudomonas</taxon>
        <taxon>Pseudomonas syringae</taxon>
    </lineage>
</organism>
<dbReference type="Pfam" id="PF08748">
    <property type="entry name" value="Phage_TAC_4"/>
    <property type="match status" value="1"/>
</dbReference>
<proteinExistence type="predicted"/>
<name>A0A0N8SJS0_PSESX</name>
<evidence type="ECO:0000313" key="1">
    <source>
        <dbReference type="EMBL" id="MDH4623776.1"/>
    </source>
</evidence>
<dbReference type="Proteomes" id="UP001162155">
    <property type="component" value="Unassembled WGS sequence"/>
</dbReference>
<accession>A0A0N8SJS0</accession>
<gene>
    <name evidence="1" type="ORF">JW322_18900</name>
</gene>
<dbReference type="EMBL" id="JAFFRZ010000001">
    <property type="protein sequence ID" value="MDH4623776.1"/>
    <property type="molecule type" value="Genomic_DNA"/>
</dbReference>